<evidence type="ECO:0000313" key="2">
    <source>
        <dbReference type="EMBL" id="SFL08026.1"/>
    </source>
</evidence>
<dbReference type="AlphaFoldDB" id="A0A1I4EU42"/>
<name>A0A1I4EU42_9ACTN</name>
<reference evidence="3" key="1">
    <citation type="submission" date="2016-10" db="EMBL/GenBank/DDBJ databases">
        <authorList>
            <person name="Varghese N."/>
            <person name="Submissions S."/>
        </authorList>
    </citation>
    <scope>NUCLEOTIDE SEQUENCE [LARGE SCALE GENOMIC DNA]</scope>
    <source>
        <strain evidence="3">CGMCC 4.2126</strain>
    </source>
</reference>
<accession>A0A1I4EU42</accession>
<keyword evidence="3" id="KW-1185">Reference proteome</keyword>
<dbReference type="Proteomes" id="UP000199111">
    <property type="component" value="Unassembled WGS sequence"/>
</dbReference>
<evidence type="ECO:0000256" key="1">
    <source>
        <dbReference type="SAM" id="MobiDB-lite"/>
    </source>
</evidence>
<organism evidence="2 3">
    <name type="scientific">Streptosporangium canum</name>
    <dbReference type="NCBI Taxonomy" id="324952"/>
    <lineage>
        <taxon>Bacteria</taxon>
        <taxon>Bacillati</taxon>
        <taxon>Actinomycetota</taxon>
        <taxon>Actinomycetes</taxon>
        <taxon>Streptosporangiales</taxon>
        <taxon>Streptosporangiaceae</taxon>
        <taxon>Streptosporangium</taxon>
    </lineage>
</organism>
<dbReference type="RefSeq" id="WP_093891978.1">
    <property type="nucleotide sequence ID" value="NZ_FOQY01000052.1"/>
</dbReference>
<protein>
    <submittedName>
        <fullName evidence="2">Uncharacterized protein</fullName>
    </submittedName>
</protein>
<dbReference type="GeneID" id="96303471"/>
<sequence length="496" mass="55209">MDVLVTVDGDDDELSRRLLEDLRRTAAHENRLLPQVGTADEQGRVSAMDRTRESLLFSFDPSDIPAFAHAIVVWLRHQTESGSARPEHGVVVSVSARGKEIKLSSTETVSISEQARRIGQHLRTGQEGEREALFENRKNQTLQLYREDPSLRKQELEHYLLRAQQRYELAIELERERAIQEERQHALEHERESAVREQRQRALKRESERADLSDRMEMLRILVERGHLDSPLTGAAEDMLAAVGKDSRAEDSLREALRTQAEAMDATAGAEPPRQACAVHVSETQAGPAVRDALVDLAAAFGWTAGPDSKPIIGSFFQRLTMWTRDVATSATTKEIAEEIRRGVELATIHSQQADNDSRQAEAVVKLVQSLEGTDKAVMLVGSILIMKDDGRLSVRTLTRRQLMFLDRHATSVTDPAAVLQALDECARSHRAEALEPPPVAAFRAIEARPDDDLSATPRSPQERCRSAQPLHADHRAQKGPTSVWPHPGSSDGPDP</sequence>
<dbReference type="EMBL" id="FOQY01000052">
    <property type="protein sequence ID" value="SFL08026.1"/>
    <property type="molecule type" value="Genomic_DNA"/>
</dbReference>
<evidence type="ECO:0000313" key="3">
    <source>
        <dbReference type="Proteomes" id="UP000199111"/>
    </source>
</evidence>
<feature type="compositionally biased region" description="Basic and acidic residues" evidence="1">
    <location>
        <begin position="461"/>
        <end position="477"/>
    </location>
</feature>
<proteinExistence type="predicted"/>
<gene>
    <name evidence="2" type="ORF">SAMN05216275_15220</name>
</gene>
<feature type="region of interest" description="Disordered" evidence="1">
    <location>
        <begin position="448"/>
        <end position="496"/>
    </location>
</feature>